<dbReference type="EMBL" id="JEMC01001228">
    <property type="protein sequence ID" value="KYF98721.1"/>
    <property type="molecule type" value="Genomic_DNA"/>
</dbReference>
<accession>A0A150T1X2</accession>
<gene>
    <name evidence="2" type="ORF">BE18_34785</name>
</gene>
<name>A0A150T1X2_SORCE</name>
<feature type="transmembrane region" description="Helical" evidence="1">
    <location>
        <begin position="17"/>
        <end position="36"/>
    </location>
</feature>
<protein>
    <submittedName>
        <fullName evidence="2">Uncharacterized protein</fullName>
    </submittedName>
</protein>
<reference evidence="2 3" key="1">
    <citation type="submission" date="2014-02" db="EMBL/GenBank/DDBJ databases">
        <title>The small core and large imbalanced accessory genome model reveals a collaborative survival strategy of Sorangium cellulosum strains in nature.</title>
        <authorList>
            <person name="Han K."/>
            <person name="Peng R."/>
            <person name="Blom J."/>
            <person name="Li Y.-Z."/>
        </authorList>
    </citation>
    <scope>NUCLEOTIDE SEQUENCE [LARGE SCALE GENOMIC DNA]</scope>
    <source>
        <strain evidence="2 3">So0149</strain>
    </source>
</reference>
<organism evidence="2 3">
    <name type="scientific">Sorangium cellulosum</name>
    <name type="common">Polyangium cellulosum</name>
    <dbReference type="NCBI Taxonomy" id="56"/>
    <lineage>
        <taxon>Bacteria</taxon>
        <taxon>Pseudomonadati</taxon>
        <taxon>Myxococcota</taxon>
        <taxon>Polyangia</taxon>
        <taxon>Polyangiales</taxon>
        <taxon>Polyangiaceae</taxon>
        <taxon>Sorangium</taxon>
    </lineage>
</organism>
<dbReference type="AlphaFoldDB" id="A0A150T1X2"/>
<evidence type="ECO:0000313" key="2">
    <source>
        <dbReference type="EMBL" id="KYF98721.1"/>
    </source>
</evidence>
<comment type="caution">
    <text evidence="2">The sequence shown here is derived from an EMBL/GenBank/DDBJ whole genome shotgun (WGS) entry which is preliminary data.</text>
</comment>
<keyword evidence="1" id="KW-0812">Transmembrane</keyword>
<evidence type="ECO:0000313" key="3">
    <source>
        <dbReference type="Proteomes" id="UP000075515"/>
    </source>
</evidence>
<evidence type="ECO:0000256" key="1">
    <source>
        <dbReference type="SAM" id="Phobius"/>
    </source>
</evidence>
<keyword evidence="1" id="KW-1133">Transmembrane helix</keyword>
<sequence length="61" mass="6272">MPSGHDPKRGSRYASTFFMYPLCVEGLSFGASVALYSSTASPKVISGLGGVGSAPSTWSGR</sequence>
<proteinExistence type="predicted"/>
<keyword evidence="1" id="KW-0472">Membrane</keyword>
<dbReference type="Proteomes" id="UP000075515">
    <property type="component" value="Unassembled WGS sequence"/>
</dbReference>